<organism evidence="2 3">
    <name type="scientific">Ditylenchus destructor</name>
    <dbReference type="NCBI Taxonomy" id="166010"/>
    <lineage>
        <taxon>Eukaryota</taxon>
        <taxon>Metazoa</taxon>
        <taxon>Ecdysozoa</taxon>
        <taxon>Nematoda</taxon>
        <taxon>Chromadorea</taxon>
        <taxon>Rhabditida</taxon>
        <taxon>Tylenchina</taxon>
        <taxon>Tylenchomorpha</taxon>
        <taxon>Sphaerularioidea</taxon>
        <taxon>Anguinidae</taxon>
        <taxon>Anguininae</taxon>
        <taxon>Ditylenchus</taxon>
    </lineage>
</organism>
<accession>A0AAD4NCW7</accession>
<protein>
    <submittedName>
        <fullName evidence="2">Uncharacterized protein</fullName>
    </submittedName>
</protein>
<keyword evidence="3" id="KW-1185">Reference proteome</keyword>
<evidence type="ECO:0000256" key="1">
    <source>
        <dbReference type="SAM" id="MobiDB-lite"/>
    </source>
</evidence>
<name>A0AAD4NCW7_9BILA</name>
<feature type="region of interest" description="Disordered" evidence="1">
    <location>
        <begin position="19"/>
        <end position="68"/>
    </location>
</feature>
<dbReference type="Proteomes" id="UP001201812">
    <property type="component" value="Unassembled WGS sequence"/>
</dbReference>
<reference evidence="2" key="1">
    <citation type="submission" date="2022-01" db="EMBL/GenBank/DDBJ databases">
        <title>Genome Sequence Resource for Two Populations of Ditylenchus destructor, the Migratory Endoparasitic Phytonematode.</title>
        <authorList>
            <person name="Zhang H."/>
            <person name="Lin R."/>
            <person name="Xie B."/>
        </authorList>
    </citation>
    <scope>NUCLEOTIDE SEQUENCE</scope>
    <source>
        <strain evidence="2">BazhouSP</strain>
    </source>
</reference>
<gene>
    <name evidence="2" type="ORF">DdX_03347</name>
</gene>
<evidence type="ECO:0000313" key="2">
    <source>
        <dbReference type="EMBL" id="KAI1726624.1"/>
    </source>
</evidence>
<evidence type="ECO:0000313" key="3">
    <source>
        <dbReference type="Proteomes" id="UP001201812"/>
    </source>
</evidence>
<dbReference type="AlphaFoldDB" id="A0AAD4NCW7"/>
<comment type="caution">
    <text evidence="2">The sequence shown here is derived from an EMBL/GenBank/DDBJ whole genome shotgun (WGS) entry which is preliminary data.</text>
</comment>
<feature type="compositionally biased region" description="Polar residues" evidence="1">
    <location>
        <begin position="54"/>
        <end position="68"/>
    </location>
</feature>
<sequence length="118" mass="12747">MLGQLVAAISPKMGLYSPAATAAGGVPSNRRVRLNSPDRGGPPGLPPSLREQMSPPQMHTYNNKRSNGWETTAAPKECVYALGKCPKKQHLARALKLTGKRNTGSQCLMNSLDLFLKF</sequence>
<proteinExistence type="predicted"/>
<dbReference type="EMBL" id="JAKKPZ010000002">
    <property type="protein sequence ID" value="KAI1726624.1"/>
    <property type="molecule type" value="Genomic_DNA"/>
</dbReference>